<evidence type="ECO:0000259" key="2">
    <source>
        <dbReference type="Pfam" id="PF10252"/>
    </source>
</evidence>
<proteinExistence type="predicted"/>
<feature type="region of interest" description="Disordered" evidence="1">
    <location>
        <begin position="34"/>
        <end position="54"/>
    </location>
</feature>
<dbReference type="PANTHER" id="PTHR22055">
    <property type="entry name" value="28 KDA HEAT- AND ACID-STABLE PHOSPHOPROTEIN PDGF-ASSOCIATED PROTEIN"/>
    <property type="match status" value="1"/>
</dbReference>
<feature type="compositionally biased region" description="Basic residues" evidence="1">
    <location>
        <begin position="88"/>
        <end position="104"/>
    </location>
</feature>
<gene>
    <name evidence="3" type="ORF">HJG59_008489</name>
</gene>
<dbReference type="InParanoid" id="A0A7J8F8U8"/>
<feature type="region of interest" description="Disordered" evidence="1">
    <location>
        <begin position="86"/>
        <end position="121"/>
    </location>
</feature>
<keyword evidence="4" id="KW-1185">Reference proteome</keyword>
<dbReference type="Proteomes" id="UP000550707">
    <property type="component" value="Unassembled WGS sequence"/>
</dbReference>
<dbReference type="InterPro" id="IPR039876">
    <property type="entry name" value="HAP28"/>
</dbReference>
<name>A0A7J8F8U8_MOLMO</name>
<reference evidence="3 4" key="1">
    <citation type="journal article" date="2020" name="Nature">
        <title>Six reference-quality genomes reveal evolution of bat adaptations.</title>
        <authorList>
            <person name="Jebb D."/>
            <person name="Huang Z."/>
            <person name="Pippel M."/>
            <person name="Hughes G.M."/>
            <person name="Lavrichenko K."/>
            <person name="Devanna P."/>
            <person name="Winkler S."/>
            <person name="Jermiin L.S."/>
            <person name="Skirmuntt E.C."/>
            <person name="Katzourakis A."/>
            <person name="Burkitt-Gray L."/>
            <person name="Ray D.A."/>
            <person name="Sullivan K.A.M."/>
            <person name="Roscito J.G."/>
            <person name="Kirilenko B.M."/>
            <person name="Davalos L.M."/>
            <person name="Corthals A.P."/>
            <person name="Power M.L."/>
            <person name="Jones G."/>
            <person name="Ransome R.D."/>
            <person name="Dechmann D.K.N."/>
            <person name="Locatelli A.G."/>
            <person name="Puechmaille S.J."/>
            <person name="Fedrigo O."/>
            <person name="Jarvis E.D."/>
            <person name="Hiller M."/>
            <person name="Vernes S.C."/>
            <person name="Myers E.W."/>
            <person name="Teeling E.C."/>
        </authorList>
    </citation>
    <scope>NUCLEOTIDE SEQUENCE [LARGE SCALE GENOMIC DNA]</scope>
    <source>
        <strain evidence="3">MMolMol1</strain>
        <tissue evidence="3">Muscle</tissue>
    </source>
</reference>
<sequence>MNEDEEDNYQQKRKGVEGLIDIENPSWVAQTTKKATQVDLDGPKELSRREGEEIEKQKANERYMKMHLAGKTEQAKAGLARLAIVREQRRRPPGRKKKRGKRKMTGLCQENECRRTPRISS</sequence>
<evidence type="ECO:0000313" key="4">
    <source>
        <dbReference type="Proteomes" id="UP000550707"/>
    </source>
</evidence>
<accession>A0A7J8F8U8</accession>
<dbReference type="Pfam" id="PF10252">
    <property type="entry name" value="PP28"/>
    <property type="match status" value="1"/>
</dbReference>
<evidence type="ECO:0000256" key="1">
    <source>
        <dbReference type="SAM" id="MobiDB-lite"/>
    </source>
</evidence>
<dbReference type="InterPro" id="IPR019380">
    <property type="entry name" value="Casein_kinase_sb_PP28"/>
</dbReference>
<evidence type="ECO:0000313" key="3">
    <source>
        <dbReference type="EMBL" id="KAF6444177.1"/>
    </source>
</evidence>
<feature type="compositionally biased region" description="Basic and acidic residues" evidence="1">
    <location>
        <begin position="41"/>
        <end position="54"/>
    </location>
</feature>
<dbReference type="EMBL" id="JACASF010000012">
    <property type="protein sequence ID" value="KAF6444177.1"/>
    <property type="molecule type" value="Genomic_DNA"/>
</dbReference>
<comment type="caution">
    <text evidence="3">The sequence shown here is derived from an EMBL/GenBank/DDBJ whole genome shotgun (WGS) entry which is preliminary data.</text>
</comment>
<feature type="domain" description="Casein kinase substrate phosphoprotein PP28" evidence="2">
    <location>
        <begin position="24"/>
        <end position="98"/>
    </location>
</feature>
<dbReference type="AlphaFoldDB" id="A0A7J8F8U8"/>
<protein>
    <recommendedName>
        <fullName evidence="2">Casein kinase substrate phosphoprotein PP28 domain-containing protein</fullName>
    </recommendedName>
</protein>
<organism evidence="3 4">
    <name type="scientific">Molossus molossus</name>
    <name type="common">Pallas' mastiff bat</name>
    <name type="synonym">Vespertilio molossus</name>
    <dbReference type="NCBI Taxonomy" id="27622"/>
    <lineage>
        <taxon>Eukaryota</taxon>
        <taxon>Metazoa</taxon>
        <taxon>Chordata</taxon>
        <taxon>Craniata</taxon>
        <taxon>Vertebrata</taxon>
        <taxon>Euteleostomi</taxon>
        <taxon>Mammalia</taxon>
        <taxon>Eutheria</taxon>
        <taxon>Laurasiatheria</taxon>
        <taxon>Chiroptera</taxon>
        <taxon>Yangochiroptera</taxon>
        <taxon>Molossidae</taxon>
        <taxon>Molossus</taxon>
    </lineage>
</organism>